<evidence type="ECO:0000256" key="2">
    <source>
        <dbReference type="ARBA" id="ARBA00007379"/>
    </source>
</evidence>
<reference evidence="14 15" key="1">
    <citation type="submission" date="2019-11" db="EMBL/GenBank/DDBJ databases">
        <title>Bacillus lacus genome.</title>
        <authorList>
            <person name="Allen C.J."/>
            <person name="Newman J.D."/>
        </authorList>
    </citation>
    <scope>NUCLEOTIDE SEQUENCE [LARGE SCALE GENOMIC DNA]</scope>
    <source>
        <strain evidence="14 15">KCTC 33946</strain>
    </source>
</reference>
<keyword evidence="15" id="KW-1185">Reference proteome</keyword>
<dbReference type="Proteomes" id="UP000448867">
    <property type="component" value="Unassembled WGS sequence"/>
</dbReference>
<comment type="function">
    <text evidence="10">Part of the ABC transporter FtsEX involved in asymmetric cellular division facilitating the initiation of sporulation.</text>
</comment>
<dbReference type="Gene3D" id="3.30.70.3040">
    <property type="match status" value="1"/>
</dbReference>
<keyword evidence="7 11" id="KW-1133">Transmembrane helix</keyword>
<evidence type="ECO:0000256" key="1">
    <source>
        <dbReference type="ARBA" id="ARBA00004651"/>
    </source>
</evidence>
<gene>
    <name evidence="14" type="ORF">GJU40_08620</name>
</gene>
<comment type="subcellular location">
    <subcellularLocation>
        <location evidence="1">Cell membrane</location>
        <topology evidence="1">Multi-pass membrane protein</topology>
    </subcellularLocation>
</comment>
<keyword evidence="8 10" id="KW-0472">Membrane</keyword>
<evidence type="ECO:0000256" key="7">
    <source>
        <dbReference type="ARBA" id="ARBA00022989"/>
    </source>
</evidence>
<dbReference type="PANTHER" id="PTHR47755">
    <property type="entry name" value="CELL DIVISION PROTEIN FTSX"/>
    <property type="match status" value="1"/>
</dbReference>
<feature type="transmembrane region" description="Helical" evidence="11">
    <location>
        <begin position="224"/>
        <end position="246"/>
    </location>
</feature>
<dbReference type="GO" id="GO:0051301">
    <property type="term" value="P:cell division"/>
    <property type="evidence" value="ECO:0007669"/>
    <property type="project" value="UniProtKB-KW"/>
</dbReference>
<dbReference type="RefSeq" id="WP_154307352.1">
    <property type="nucleotide sequence ID" value="NZ_WKKI01000012.1"/>
</dbReference>
<comment type="similarity">
    <text evidence="2 10">Belongs to the ABC-4 integral membrane protein family. FtsX subfamily.</text>
</comment>
<feature type="transmembrane region" description="Helical" evidence="11">
    <location>
        <begin position="171"/>
        <end position="191"/>
    </location>
</feature>
<feature type="transmembrane region" description="Helical" evidence="11">
    <location>
        <begin position="266"/>
        <end position="287"/>
    </location>
</feature>
<evidence type="ECO:0000256" key="4">
    <source>
        <dbReference type="ARBA" id="ARBA00022475"/>
    </source>
</evidence>
<evidence type="ECO:0000259" key="12">
    <source>
        <dbReference type="Pfam" id="PF02687"/>
    </source>
</evidence>
<evidence type="ECO:0000256" key="5">
    <source>
        <dbReference type="ARBA" id="ARBA00022618"/>
    </source>
</evidence>
<feature type="domain" description="ABC3 transporter permease C-terminal" evidence="12">
    <location>
        <begin position="174"/>
        <end position="294"/>
    </location>
</feature>
<evidence type="ECO:0000256" key="11">
    <source>
        <dbReference type="SAM" id="Phobius"/>
    </source>
</evidence>
<dbReference type="OrthoDB" id="9812531at2"/>
<evidence type="ECO:0000313" key="15">
    <source>
        <dbReference type="Proteomes" id="UP000448867"/>
    </source>
</evidence>
<dbReference type="EMBL" id="WKKI01000012">
    <property type="protein sequence ID" value="MRX72213.1"/>
    <property type="molecule type" value="Genomic_DNA"/>
</dbReference>
<evidence type="ECO:0000313" key="14">
    <source>
        <dbReference type="EMBL" id="MRX72213.1"/>
    </source>
</evidence>
<dbReference type="GO" id="GO:0005886">
    <property type="term" value="C:plasma membrane"/>
    <property type="evidence" value="ECO:0007669"/>
    <property type="project" value="UniProtKB-SubCell"/>
</dbReference>
<name>A0A7X2IYM7_9BACI</name>
<dbReference type="InterPro" id="IPR058204">
    <property type="entry name" value="FtsX_firmicutes-type"/>
</dbReference>
<evidence type="ECO:0000256" key="8">
    <source>
        <dbReference type="ARBA" id="ARBA00023136"/>
    </source>
</evidence>
<dbReference type="InterPro" id="IPR004513">
    <property type="entry name" value="FtsX"/>
</dbReference>
<dbReference type="InterPro" id="IPR040690">
    <property type="entry name" value="FtsX_ECD"/>
</dbReference>
<accession>A0A7X2IYM7</accession>
<proteinExistence type="inferred from homology"/>
<dbReference type="InterPro" id="IPR003838">
    <property type="entry name" value="ABC3_permease_C"/>
</dbReference>
<evidence type="ECO:0000256" key="3">
    <source>
        <dbReference type="ARBA" id="ARBA00021907"/>
    </source>
</evidence>
<dbReference type="PANTHER" id="PTHR47755:SF1">
    <property type="entry name" value="CELL DIVISION PROTEIN FTSX"/>
    <property type="match status" value="1"/>
</dbReference>
<keyword evidence="6 11" id="KW-0812">Transmembrane</keyword>
<evidence type="ECO:0000256" key="10">
    <source>
        <dbReference type="PIRNR" id="PIRNR003097"/>
    </source>
</evidence>
<keyword evidence="4 10" id="KW-1003">Cell membrane</keyword>
<dbReference type="NCBIfam" id="NF038347">
    <property type="entry name" value="FtsX_Gpos"/>
    <property type="match status" value="1"/>
</dbReference>
<feature type="transmembrane region" description="Helical" evidence="11">
    <location>
        <begin position="21"/>
        <end position="45"/>
    </location>
</feature>
<organism evidence="14 15">
    <name type="scientific">Metabacillus lacus</name>
    <dbReference type="NCBI Taxonomy" id="1983721"/>
    <lineage>
        <taxon>Bacteria</taxon>
        <taxon>Bacillati</taxon>
        <taxon>Bacillota</taxon>
        <taxon>Bacilli</taxon>
        <taxon>Bacillales</taxon>
        <taxon>Bacillaceae</taxon>
        <taxon>Metabacillus</taxon>
    </lineage>
</organism>
<evidence type="ECO:0000256" key="6">
    <source>
        <dbReference type="ARBA" id="ARBA00022692"/>
    </source>
</evidence>
<keyword evidence="5 10" id="KW-0132">Cell division</keyword>
<dbReference type="Pfam" id="PF18075">
    <property type="entry name" value="FtsX_ECD"/>
    <property type="match status" value="1"/>
</dbReference>
<keyword evidence="9 10" id="KW-0131">Cell cycle</keyword>
<protein>
    <recommendedName>
        <fullName evidence="3 10">Cell division protein FtsX</fullName>
    </recommendedName>
</protein>
<dbReference type="Pfam" id="PF02687">
    <property type="entry name" value="FtsX"/>
    <property type="match status" value="1"/>
</dbReference>
<dbReference type="PIRSF" id="PIRSF003097">
    <property type="entry name" value="FtsX"/>
    <property type="match status" value="1"/>
</dbReference>
<evidence type="ECO:0000256" key="9">
    <source>
        <dbReference type="ARBA" id="ARBA00023306"/>
    </source>
</evidence>
<sequence length="296" mass="33375">MIRTLGRHFRESLKSLGRNAWMTFASVGAVTVTLFLVGTFLVIMMNLNHIATNLEENVEIRVLIEPTSTSEEAQQLRAQIEGIPEVNEVGYSPKEEELENLINSFGEEGSSFQLFEQNNPLNDVYVVKAANPQDTTLVAQQIETFDHAFKVRYGQEQVERLFDVVNVARNIGIALIIGLVFTAMFLISNTIKITIFARRREIEIMKLVGATNWFIRWPFFIEGLLLGVFGAVIPIAVIATGYHYLFNFAEPRVRGSFAEILPMYPFIFQIALVLLLIGALIGVWGSLTSIRKFLKV</sequence>
<feature type="domain" description="FtsX extracellular" evidence="13">
    <location>
        <begin position="58"/>
        <end position="147"/>
    </location>
</feature>
<evidence type="ECO:0000259" key="13">
    <source>
        <dbReference type="Pfam" id="PF18075"/>
    </source>
</evidence>
<dbReference type="AlphaFoldDB" id="A0A7X2IYM7"/>
<comment type="caution">
    <text evidence="14">The sequence shown here is derived from an EMBL/GenBank/DDBJ whole genome shotgun (WGS) entry which is preliminary data.</text>
</comment>